<feature type="transmembrane region" description="Helical" evidence="7">
    <location>
        <begin position="255"/>
        <end position="275"/>
    </location>
</feature>
<name>A0A1J7J059_9PEZI</name>
<gene>
    <name evidence="9" type="ORF">CONLIGDRAFT_613493</name>
</gene>
<dbReference type="InterPro" id="IPR020846">
    <property type="entry name" value="MFS_dom"/>
</dbReference>
<proteinExistence type="predicted"/>
<evidence type="ECO:0000256" key="5">
    <source>
        <dbReference type="ARBA" id="ARBA00023136"/>
    </source>
</evidence>
<feature type="domain" description="Major facilitator superfamily (MFS) profile" evidence="8">
    <location>
        <begin position="94"/>
        <end position="519"/>
    </location>
</feature>
<evidence type="ECO:0000256" key="7">
    <source>
        <dbReference type="SAM" id="Phobius"/>
    </source>
</evidence>
<keyword evidence="3 7" id="KW-0812">Transmembrane</keyword>
<feature type="transmembrane region" description="Helical" evidence="7">
    <location>
        <begin position="430"/>
        <end position="449"/>
    </location>
</feature>
<sequence>MTSKTVEVGDTGSHDLDDAGDVKRSHGQAPSDLSGSDENGLSSEKNPFNDQTVAIYWRAAYEKSNYECRHVFDPSLTWSEEEEKRLVRKLDWRVCLWACVMFFALQVDRGNLSQAVSDNMLDDLGMNTDDYNYGNSVFRVAFLIAELPSQLVSKKIGPDRWIPMQIVLWSIVAISQCALTGRSTFIATRVLLGFLEGGFIPDIVLWLSYFYTSRELPIRLSYFWTSLSVTGILTSLLAFALLHLRGVNGWGGWRWLFLVEGLITFLVGVASFFLMPASAVQTKTWFRPKGWFTDREVAIVVNRVLRDDPSKGDMNNRQAITPKRLWESLKDYDLWPLYIIGVVAFIPQAPPTTYITLTLRNLGFDPFNTNLLTIPYNVFHIINLILLTRLSEKLNERTLVSMLQPLWTLPCLVALRWWSGVATDKWGTYALVTVLTSYPYAHAILVGWASKNSNNVGARSVSAALYNMSVQVGSIISAYIYQDYDKPKYKDGNLTLVIINCSVIALFLLTKVYYIWRNRQRDKVWAAMTEQERIDYVNSTKLSGSRRLDFRFAH</sequence>
<dbReference type="EMBL" id="KV875095">
    <property type="protein sequence ID" value="OIW32795.1"/>
    <property type="molecule type" value="Genomic_DNA"/>
</dbReference>
<evidence type="ECO:0000256" key="4">
    <source>
        <dbReference type="ARBA" id="ARBA00022989"/>
    </source>
</evidence>
<dbReference type="FunCoup" id="A0A1J7J059">
    <property type="interactions" value="66"/>
</dbReference>
<feature type="transmembrane region" description="Helical" evidence="7">
    <location>
        <begin position="494"/>
        <end position="516"/>
    </location>
</feature>
<keyword evidence="4 7" id="KW-1133">Transmembrane helix</keyword>
<feature type="transmembrane region" description="Helical" evidence="7">
    <location>
        <begin position="191"/>
        <end position="211"/>
    </location>
</feature>
<reference evidence="9 10" key="1">
    <citation type="submission" date="2016-10" db="EMBL/GenBank/DDBJ databases">
        <title>Draft genome sequence of Coniochaeta ligniaria NRRL30616, a lignocellulolytic fungus for bioabatement of inhibitors in plant biomass hydrolysates.</title>
        <authorList>
            <consortium name="DOE Joint Genome Institute"/>
            <person name="Jimenez D.J."/>
            <person name="Hector R.E."/>
            <person name="Riley R."/>
            <person name="Sun H."/>
            <person name="Grigoriev I.V."/>
            <person name="Van Elsas J.D."/>
            <person name="Nichols N.N."/>
        </authorList>
    </citation>
    <scope>NUCLEOTIDE SEQUENCE [LARGE SCALE GENOMIC DNA]</scope>
    <source>
        <strain evidence="9 10">NRRL 30616</strain>
    </source>
</reference>
<dbReference type="PANTHER" id="PTHR43791:SF29">
    <property type="entry name" value="MAJOR FACILITATOR SUPERFAMILY (MFS) PROFILE DOMAIN-CONTAINING PROTEIN"/>
    <property type="match status" value="1"/>
</dbReference>
<keyword evidence="2" id="KW-0813">Transport</keyword>
<feature type="compositionally biased region" description="Basic and acidic residues" evidence="6">
    <location>
        <begin position="12"/>
        <end position="24"/>
    </location>
</feature>
<comment type="subcellular location">
    <subcellularLocation>
        <location evidence="1">Membrane</location>
        <topology evidence="1">Multi-pass membrane protein</topology>
    </subcellularLocation>
</comment>
<evidence type="ECO:0000256" key="3">
    <source>
        <dbReference type="ARBA" id="ARBA00022692"/>
    </source>
</evidence>
<evidence type="ECO:0000259" key="8">
    <source>
        <dbReference type="PROSITE" id="PS50850"/>
    </source>
</evidence>
<dbReference type="Gene3D" id="1.20.1250.20">
    <property type="entry name" value="MFS general substrate transporter like domains"/>
    <property type="match status" value="2"/>
</dbReference>
<feature type="transmembrane region" description="Helical" evidence="7">
    <location>
        <begin position="223"/>
        <end position="243"/>
    </location>
</feature>
<dbReference type="InterPro" id="IPR011701">
    <property type="entry name" value="MFS"/>
</dbReference>
<evidence type="ECO:0000256" key="6">
    <source>
        <dbReference type="SAM" id="MobiDB-lite"/>
    </source>
</evidence>
<dbReference type="GO" id="GO:0022857">
    <property type="term" value="F:transmembrane transporter activity"/>
    <property type="evidence" value="ECO:0007669"/>
    <property type="project" value="InterPro"/>
</dbReference>
<dbReference type="SUPFAM" id="SSF103473">
    <property type="entry name" value="MFS general substrate transporter"/>
    <property type="match status" value="1"/>
</dbReference>
<keyword evidence="5 7" id="KW-0472">Membrane</keyword>
<evidence type="ECO:0000313" key="10">
    <source>
        <dbReference type="Proteomes" id="UP000182658"/>
    </source>
</evidence>
<feature type="region of interest" description="Disordered" evidence="6">
    <location>
        <begin position="1"/>
        <end position="46"/>
    </location>
</feature>
<accession>A0A1J7J059</accession>
<organism evidence="9 10">
    <name type="scientific">Coniochaeta ligniaria NRRL 30616</name>
    <dbReference type="NCBI Taxonomy" id="1408157"/>
    <lineage>
        <taxon>Eukaryota</taxon>
        <taxon>Fungi</taxon>
        <taxon>Dikarya</taxon>
        <taxon>Ascomycota</taxon>
        <taxon>Pezizomycotina</taxon>
        <taxon>Sordariomycetes</taxon>
        <taxon>Sordariomycetidae</taxon>
        <taxon>Coniochaetales</taxon>
        <taxon>Coniochaetaceae</taxon>
        <taxon>Coniochaeta</taxon>
    </lineage>
</organism>
<dbReference type="InParanoid" id="A0A1J7J059"/>
<evidence type="ECO:0000256" key="1">
    <source>
        <dbReference type="ARBA" id="ARBA00004141"/>
    </source>
</evidence>
<dbReference type="GO" id="GO:0016020">
    <property type="term" value="C:membrane"/>
    <property type="evidence" value="ECO:0007669"/>
    <property type="project" value="UniProtKB-SubCell"/>
</dbReference>
<protein>
    <submittedName>
        <fullName evidence="9">MFS general substrate transporter</fullName>
    </submittedName>
</protein>
<evidence type="ECO:0000256" key="2">
    <source>
        <dbReference type="ARBA" id="ARBA00022448"/>
    </source>
</evidence>
<dbReference type="Proteomes" id="UP000182658">
    <property type="component" value="Unassembled WGS sequence"/>
</dbReference>
<keyword evidence="10" id="KW-1185">Reference proteome</keyword>
<feature type="transmembrane region" description="Helical" evidence="7">
    <location>
        <begin position="399"/>
        <end position="418"/>
    </location>
</feature>
<feature type="transmembrane region" description="Helical" evidence="7">
    <location>
        <begin position="461"/>
        <end position="482"/>
    </location>
</feature>
<dbReference type="OrthoDB" id="1935484at2759"/>
<feature type="compositionally biased region" description="Polar residues" evidence="6">
    <location>
        <begin position="31"/>
        <end position="46"/>
    </location>
</feature>
<dbReference type="InterPro" id="IPR036259">
    <property type="entry name" value="MFS_trans_sf"/>
</dbReference>
<dbReference type="FunFam" id="1.20.1250.20:FF:000106">
    <property type="entry name" value="MFS transporter, putative"/>
    <property type="match status" value="1"/>
</dbReference>
<dbReference type="PANTHER" id="PTHR43791">
    <property type="entry name" value="PERMEASE-RELATED"/>
    <property type="match status" value="1"/>
</dbReference>
<dbReference type="AlphaFoldDB" id="A0A1J7J059"/>
<evidence type="ECO:0000313" key="9">
    <source>
        <dbReference type="EMBL" id="OIW32795.1"/>
    </source>
</evidence>
<feature type="transmembrane region" description="Helical" evidence="7">
    <location>
        <begin position="367"/>
        <end position="387"/>
    </location>
</feature>
<dbReference type="Pfam" id="PF07690">
    <property type="entry name" value="MFS_1"/>
    <property type="match status" value="1"/>
</dbReference>
<dbReference type="PROSITE" id="PS50850">
    <property type="entry name" value="MFS"/>
    <property type="match status" value="1"/>
</dbReference>
<dbReference type="FunFam" id="1.20.1250.20:FF:000247">
    <property type="entry name" value="MFS general substrate transporter"/>
    <property type="match status" value="1"/>
</dbReference>